<accession>A0A971M517</accession>
<name>A0A971M517_9BACT</name>
<dbReference type="EMBL" id="JAAYEE010000223">
    <property type="protein sequence ID" value="NLW36222.1"/>
    <property type="molecule type" value="Genomic_DNA"/>
</dbReference>
<dbReference type="AlphaFoldDB" id="A0A971M517"/>
<evidence type="ECO:0000313" key="3">
    <source>
        <dbReference type="Proteomes" id="UP000777265"/>
    </source>
</evidence>
<dbReference type="InterPro" id="IPR006674">
    <property type="entry name" value="HD_domain"/>
</dbReference>
<evidence type="ECO:0000313" key="2">
    <source>
        <dbReference type="EMBL" id="NLW36222.1"/>
    </source>
</evidence>
<evidence type="ECO:0000259" key="1">
    <source>
        <dbReference type="Pfam" id="PF13023"/>
    </source>
</evidence>
<sequence length="394" mass="46127">MVSKDFILKVHDAASMQRWNDKIRPVDLRELDKQAHKMIIAYFLGRFEEEKEGFNWLEVIEGGLFELLQRLVITDLKPQIFDRIKEDRTRYEQLNEWVFQRLSPVLSPLGTSFTDRFRSYFTGTDDTLNKRILSAAHFYATRWEFDIIERANPQGYEIAEIRKTLEQKQERYNDLTGIQQLALYGKYRNFLDLCGQLRFQLRWGHINMVPRTSVLGHMLTVAILSYIFSVEAKACVRRCINNYCTGLFHDLPEVLTRDIISPVKRSIEGLDKLIKVYEKEQMEKEVYRLIPSEWHDEMRMFTEDEFTNIATRNRELLRLDSDAIGSDFNRDEYNPRDGELVKASDDLAALVEACTAIENGIKSKDLGESRRSIQQKYRGRTISGIDFGAITGEF</sequence>
<dbReference type="Pfam" id="PF13023">
    <property type="entry name" value="HD_3"/>
    <property type="match status" value="1"/>
</dbReference>
<comment type="caution">
    <text evidence="2">The sequence shown here is derived from an EMBL/GenBank/DDBJ whole genome shotgun (WGS) entry which is preliminary data.</text>
</comment>
<reference evidence="2" key="2">
    <citation type="submission" date="2020-01" db="EMBL/GenBank/DDBJ databases">
        <authorList>
            <person name="Campanaro S."/>
        </authorList>
    </citation>
    <scope>NUCLEOTIDE SEQUENCE</scope>
    <source>
        <strain evidence="2">AS06rmzACSIP_7</strain>
    </source>
</reference>
<organism evidence="2 3">
    <name type="scientific">Syntrophorhabdus aromaticivorans</name>
    <dbReference type="NCBI Taxonomy" id="328301"/>
    <lineage>
        <taxon>Bacteria</taxon>
        <taxon>Pseudomonadati</taxon>
        <taxon>Thermodesulfobacteriota</taxon>
        <taxon>Syntrophorhabdia</taxon>
        <taxon>Syntrophorhabdales</taxon>
        <taxon>Syntrophorhabdaceae</taxon>
        <taxon>Syntrophorhabdus</taxon>
    </lineage>
</organism>
<protein>
    <submittedName>
        <fullName evidence="2">HD domain-containing protein</fullName>
    </submittedName>
</protein>
<feature type="domain" description="HD" evidence="1">
    <location>
        <begin position="194"/>
        <end position="369"/>
    </location>
</feature>
<gene>
    <name evidence="2" type="ORF">GXY80_12215</name>
</gene>
<dbReference type="Proteomes" id="UP000777265">
    <property type="component" value="Unassembled WGS sequence"/>
</dbReference>
<reference evidence="2" key="1">
    <citation type="journal article" date="2020" name="Biotechnol. Biofuels">
        <title>New insights from the biogas microbiome by comprehensive genome-resolved metagenomics of nearly 1600 species originating from multiple anaerobic digesters.</title>
        <authorList>
            <person name="Campanaro S."/>
            <person name="Treu L."/>
            <person name="Rodriguez-R L.M."/>
            <person name="Kovalovszki A."/>
            <person name="Ziels R.M."/>
            <person name="Maus I."/>
            <person name="Zhu X."/>
            <person name="Kougias P.G."/>
            <person name="Basile A."/>
            <person name="Luo G."/>
            <person name="Schluter A."/>
            <person name="Konstantinidis K.T."/>
            <person name="Angelidaki I."/>
        </authorList>
    </citation>
    <scope>NUCLEOTIDE SEQUENCE</scope>
    <source>
        <strain evidence="2">AS06rmzACSIP_7</strain>
    </source>
</reference>
<dbReference type="SUPFAM" id="SSF109604">
    <property type="entry name" value="HD-domain/PDEase-like"/>
    <property type="match status" value="2"/>
</dbReference>
<dbReference type="Gene3D" id="1.10.3210.10">
    <property type="entry name" value="Hypothetical protein af1432"/>
    <property type="match status" value="2"/>
</dbReference>
<proteinExistence type="predicted"/>